<dbReference type="GO" id="GO:0005506">
    <property type="term" value="F:iron ion binding"/>
    <property type="evidence" value="ECO:0007669"/>
    <property type="project" value="InterPro"/>
</dbReference>
<accession>A0AAN9UTH7</accession>
<dbReference type="InterPro" id="IPR002403">
    <property type="entry name" value="Cyt_P450_E_grp-IV"/>
</dbReference>
<dbReference type="InterPro" id="IPR036396">
    <property type="entry name" value="Cyt_P450_sf"/>
</dbReference>
<evidence type="ECO:0000256" key="4">
    <source>
        <dbReference type="ARBA" id="ARBA00022723"/>
    </source>
</evidence>
<dbReference type="Proteomes" id="UP001320420">
    <property type="component" value="Unassembled WGS sequence"/>
</dbReference>
<dbReference type="Pfam" id="PF00067">
    <property type="entry name" value="p450"/>
    <property type="match status" value="1"/>
</dbReference>
<keyword evidence="5 9" id="KW-0560">Oxidoreductase</keyword>
<comment type="caution">
    <text evidence="10">The sequence shown here is derived from an EMBL/GenBank/DDBJ whole genome shotgun (WGS) entry which is preliminary data.</text>
</comment>
<organism evidence="10 11">
    <name type="scientific">Diatrype stigma</name>
    <dbReference type="NCBI Taxonomy" id="117547"/>
    <lineage>
        <taxon>Eukaryota</taxon>
        <taxon>Fungi</taxon>
        <taxon>Dikarya</taxon>
        <taxon>Ascomycota</taxon>
        <taxon>Pezizomycotina</taxon>
        <taxon>Sordariomycetes</taxon>
        <taxon>Xylariomycetidae</taxon>
        <taxon>Xylariales</taxon>
        <taxon>Diatrypaceae</taxon>
        <taxon>Diatrype</taxon>
    </lineage>
</organism>
<keyword evidence="6 8" id="KW-0408">Iron</keyword>
<dbReference type="EMBL" id="JAKJXP020000026">
    <property type="protein sequence ID" value="KAK7753718.1"/>
    <property type="molecule type" value="Genomic_DNA"/>
</dbReference>
<dbReference type="GO" id="GO:0020037">
    <property type="term" value="F:heme binding"/>
    <property type="evidence" value="ECO:0007669"/>
    <property type="project" value="InterPro"/>
</dbReference>
<gene>
    <name evidence="10" type="ORF">SLS62_004341</name>
</gene>
<evidence type="ECO:0000256" key="6">
    <source>
        <dbReference type="ARBA" id="ARBA00023004"/>
    </source>
</evidence>
<dbReference type="Gene3D" id="1.10.630.10">
    <property type="entry name" value="Cytochrome P450"/>
    <property type="match status" value="1"/>
</dbReference>
<evidence type="ECO:0000256" key="5">
    <source>
        <dbReference type="ARBA" id="ARBA00023002"/>
    </source>
</evidence>
<evidence type="ECO:0000313" key="10">
    <source>
        <dbReference type="EMBL" id="KAK7753718.1"/>
    </source>
</evidence>
<comment type="similarity">
    <text evidence="2 9">Belongs to the cytochrome P450 family.</text>
</comment>
<dbReference type="InterPro" id="IPR001128">
    <property type="entry name" value="Cyt_P450"/>
</dbReference>
<name>A0AAN9UTH7_9PEZI</name>
<evidence type="ECO:0008006" key="12">
    <source>
        <dbReference type="Google" id="ProtNLM"/>
    </source>
</evidence>
<dbReference type="PANTHER" id="PTHR46206">
    <property type="entry name" value="CYTOCHROME P450"/>
    <property type="match status" value="1"/>
</dbReference>
<dbReference type="PRINTS" id="PR00465">
    <property type="entry name" value="EP450IV"/>
</dbReference>
<dbReference type="GO" id="GO:0016705">
    <property type="term" value="F:oxidoreductase activity, acting on paired donors, with incorporation or reduction of molecular oxygen"/>
    <property type="evidence" value="ECO:0007669"/>
    <property type="project" value="InterPro"/>
</dbReference>
<evidence type="ECO:0000256" key="2">
    <source>
        <dbReference type="ARBA" id="ARBA00010617"/>
    </source>
</evidence>
<dbReference type="AlphaFoldDB" id="A0AAN9UTH7"/>
<protein>
    <recommendedName>
        <fullName evidence="12">Cytochrome P450</fullName>
    </recommendedName>
</protein>
<dbReference type="CDD" id="cd11041">
    <property type="entry name" value="CYP503A1-like"/>
    <property type="match status" value="1"/>
</dbReference>
<reference evidence="10 11" key="1">
    <citation type="submission" date="2024-02" db="EMBL/GenBank/DDBJ databases">
        <title>De novo assembly and annotation of 12 fungi associated with fruit tree decline syndrome in Ontario, Canada.</title>
        <authorList>
            <person name="Sulman M."/>
            <person name="Ellouze W."/>
            <person name="Ilyukhin E."/>
        </authorList>
    </citation>
    <scope>NUCLEOTIDE SEQUENCE [LARGE SCALE GENOMIC DNA]</scope>
    <source>
        <strain evidence="10 11">M11/M66-122</strain>
    </source>
</reference>
<dbReference type="SUPFAM" id="SSF48264">
    <property type="entry name" value="Cytochrome P450"/>
    <property type="match status" value="1"/>
</dbReference>
<dbReference type="PANTHER" id="PTHR46206:SF1">
    <property type="entry name" value="P450, PUTATIVE (EUROFUNG)-RELATED"/>
    <property type="match status" value="1"/>
</dbReference>
<evidence type="ECO:0000256" key="7">
    <source>
        <dbReference type="ARBA" id="ARBA00023033"/>
    </source>
</evidence>
<dbReference type="GO" id="GO:0004497">
    <property type="term" value="F:monooxygenase activity"/>
    <property type="evidence" value="ECO:0007669"/>
    <property type="project" value="UniProtKB-KW"/>
</dbReference>
<keyword evidence="4 8" id="KW-0479">Metal-binding</keyword>
<proteinExistence type="inferred from homology"/>
<evidence type="ECO:0000256" key="9">
    <source>
        <dbReference type="RuleBase" id="RU000461"/>
    </source>
</evidence>
<evidence type="ECO:0000256" key="8">
    <source>
        <dbReference type="PIRSR" id="PIRSR602403-1"/>
    </source>
</evidence>
<dbReference type="InterPro" id="IPR017972">
    <property type="entry name" value="Cyt_P450_CS"/>
</dbReference>
<evidence type="ECO:0000256" key="1">
    <source>
        <dbReference type="ARBA" id="ARBA00001971"/>
    </source>
</evidence>
<keyword evidence="3 8" id="KW-0349">Heme</keyword>
<feature type="binding site" description="axial binding residue" evidence="8">
    <location>
        <position position="496"/>
    </location>
    <ligand>
        <name>heme</name>
        <dbReference type="ChEBI" id="CHEBI:30413"/>
    </ligand>
    <ligandPart>
        <name>Fe</name>
        <dbReference type="ChEBI" id="CHEBI:18248"/>
    </ligandPart>
</feature>
<dbReference type="PROSITE" id="PS00086">
    <property type="entry name" value="CYTOCHROME_P450"/>
    <property type="match status" value="1"/>
</dbReference>
<evidence type="ECO:0000313" key="11">
    <source>
        <dbReference type="Proteomes" id="UP001320420"/>
    </source>
</evidence>
<keyword evidence="7 9" id="KW-0503">Monooxygenase</keyword>
<sequence>MLDLELWSRPAVLAPAVLFAAFVLYQLLRPSQLPDLPILGAKPGEWFPLQRAKWRNTKDMKAATEIAYSQYRDRACIFPVAGAHSFVHLPHKELQWLVEQPDSDISMAEQTNNSLQLEYTVTDPKLVHAPIHVNLISSILTRETGNLVPDLLDEIQYSFDGLWGMDTDNFKTIGVYDVMRRIIGQVTNRVFVGLPLCRDPALLDVAMAYAQDVPLASTALRFIWKPLRPLAALFITIPNHLHTNRFYRILRPEIQRRLRAYEARRADPETKAAEPEPNDFLQWSIRQAKALDDPYFSKADTLAGRILLLNFASIHTSSFAITHAILDLASSRHAYLEELRAEIRAVLAEHGGRWDKRTLAAMPKLDSVMRESQRVNSFVTVATNRTVVNPKGVTTPSGIHLAKGTTVCTPSYPVFHDPSIYPEPHVFKPFRFAEKRAAAEVAEAEAEAKVGAVGEGGDNQNNNSGSKSSAYVQRARQAFATTSPEYLAFGHGRHACPGRFFASSELKLMLAYIVLNYDFEIQEKRPENFWFGMNRVPPMKATIRVKRRSA</sequence>
<evidence type="ECO:0000256" key="3">
    <source>
        <dbReference type="ARBA" id="ARBA00022617"/>
    </source>
</evidence>
<comment type="cofactor">
    <cofactor evidence="1 8">
        <name>heme</name>
        <dbReference type="ChEBI" id="CHEBI:30413"/>
    </cofactor>
</comment>
<keyword evidence="11" id="KW-1185">Reference proteome</keyword>